<evidence type="ECO:0000256" key="4">
    <source>
        <dbReference type="ARBA" id="ARBA00022475"/>
    </source>
</evidence>
<keyword evidence="8 10" id="KW-0472">Membrane</keyword>
<evidence type="ECO:0000256" key="7">
    <source>
        <dbReference type="ARBA" id="ARBA00023065"/>
    </source>
</evidence>
<feature type="transmembrane region" description="Helical" evidence="10">
    <location>
        <begin position="157"/>
        <end position="179"/>
    </location>
</feature>
<feature type="transmembrane region" description="Helical" evidence="10">
    <location>
        <begin position="191"/>
        <end position="213"/>
    </location>
</feature>
<dbReference type="InterPro" id="IPR050222">
    <property type="entry name" value="MATE_MdtK"/>
</dbReference>
<keyword evidence="5 10" id="KW-0812">Transmembrane</keyword>
<dbReference type="GO" id="GO:0042910">
    <property type="term" value="F:xenobiotic transmembrane transporter activity"/>
    <property type="evidence" value="ECO:0007669"/>
    <property type="project" value="InterPro"/>
</dbReference>
<dbReference type="RefSeq" id="WP_142833802.1">
    <property type="nucleotide sequence ID" value="NZ_VFSV01000007.1"/>
</dbReference>
<feature type="transmembrane region" description="Helical" evidence="10">
    <location>
        <begin position="267"/>
        <end position="287"/>
    </location>
</feature>
<dbReference type="OrthoDB" id="9780160at2"/>
<dbReference type="PIRSF" id="PIRSF006603">
    <property type="entry name" value="DinF"/>
    <property type="match status" value="1"/>
</dbReference>
<keyword evidence="6 10" id="KW-1133">Transmembrane helix</keyword>
<keyword evidence="12" id="KW-1185">Reference proteome</keyword>
<feature type="transmembrane region" description="Helical" evidence="10">
    <location>
        <begin position="127"/>
        <end position="145"/>
    </location>
</feature>
<name>A0A547Q730_9RHOB</name>
<sequence length="451" mass="47127">MSWLQHYQRILALGVPLIGSLMAQIAIQFTDSIMLGRYDLEALAGQVLGGALFTVLLLFGAGFGFAVTPIVAEAEARGQFAEIRRSIRMSLWLSTGFGALALPVFLGSETLFLVAGQAPEIAALAGQYLRIAGLAIFPALGLMALRSYLSGLGHTRIQFWAMVGAVVVNALTNYALIFGNWGAPEMGIRGAAIASVISTLVACAAVALYAALATRDHRIFQHLWRADPEALAHVFRLGLPIGLAMLAEAGLFSIASVFMGWLGTNALAAHGIAMQIITLIFMGHLGLSQAATIRAGNAKGRDDAPGLIRGGLAVMSLSGALSLIAAAAFLLIPVPLIDLFLRDGDPARGEVVAIGVSLLAAAALFQTVDAAQVMAMGLLRGLQDTRVPMIYAAISYWVVGAPMALVLGFGLGMEGVGIWLGMALGLALAAVLLQTRFWRHGPGWVANGSSG</sequence>
<feature type="transmembrane region" description="Helical" evidence="10">
    <location>
        <begin position="307"/>
        <end position="332"/>
    </location>
</feature>
<organism evidence="11 12">
    <name type="scientific">Palleronia caenipelagi</name>
    <dbReference type="NCBI Taxonomy" id="2489174"/>
    <lineage>
        <taxon>Bacteria</taxon>
        <taxon>Pseudomonadati</taxon>
        <taxon>Pseudomonadota</taxon>
        <taxon>Alphaproteobacteria</taxon>
        <taxon>Rhodobacterales</taxon>
        <taxon>Roseobacteraceae</taxon>
        <taxon>Palleronia</taxon>
    </lineage>
</organism>
<protein>
    <recommendedName>
        <fullName evidence="9">Multidrug-efflux transporter</fullName>
    </recommendedName>
</protein>
<comment type="subcellular location">
    <subcellularLocation>
        <location evidence="1">Cell inner membrane</location>
        <topology evidence="1">Multi-pass membrane protein</topology>
    </subcellularLocation>
</comment>
<evidence type="ECO:0000256" key="6">
    <source>
        <dbReference type="ARBA" id="ARBA00022989"/>
    </source>
</evidence>
<dbReference type="PANTHER" id="PTHR43298">
    <property type="entry name" value="MULTIDRUG RESISTANCE PROTEIN NORM-RELATED"/>
    <property type="match status" value="1"/>
</dbReference>
<feature type="transmembrane region" description="Helical" evidence="10">
    <location>
        <begin position="47"/>
        <end position="71"/>
    </location>
</feature>
<dbReference type="InterPro" id="IPR048279">
    <property type="entry name" value="MdtK-like"/>
</dbReference>
<dbReference type="Pfam" id="PF01554">
    <property type="entry name" value="MatE"/>
    <property type="match status" value="2"/>
</dbReference>
<dbReference type="CDD" id="cd13131">
    <property type="entry name" value="MATE_NorM_like"/>
    <property type="match status" value="1"/>
</dbReference>
<evidence type="ECO:0000256" key="8">
    <source>
        <dbReference type="ARBA" id="ARBA00023136"/>
    </source>
</evidence>
<evidence type="ECO:0000256" key="9">
    <source>
        <dbReference type="ARBA" id="ARBA00031636"/>
    </source>
</evidence>
<evidence type="ECO:0000256" key="2">
    <source>
        <dbReference type="ARBA" id="ARBA00022448"/>
    </source>
</evidence>
<dbReference type="InterPro" id="IPR002528">
    <property type="entry name" value="MATE_fam"/>
</dbReference>
<gene>
    <name evidence="11" type="ORF">FEV53_05415</name>
</gene>
<evidence type="ECO:0000256" key="1">
    <source>
        <dbReference type="ARBA" id="ARBA00004429"/>
    </source>
</evidence>
<feature type="transmembrane region" description="Helical" evidence="10">
    <location>
        <begin position="416"/>
        <end position="433"/>
    </location>
</feature>
<dbReference type="PANTHER" id="PTHR43298:SF2">
    <property type="entry name" value="FMN_FAD EXPORTER YEEO-RELATED"/>
    <property type="match status" value="1"/>
</dbReference>
<accession>A0A547Q730</accession>
<feature type="transmembrane region" description="Helical" evidence="10">
    <location>
        <begin position="352"/>
        <end position="378"/>
    </location>
</feature>
<dbReference type="NCBIfam" id="TIGR00797">
    <property type="entry name" value="matE"/>
    <property type="match status" value="1"/>
</dbReference>
<dbReference type="GO" id="GO:0005886">
    <property type="term" value="C:plasma membrane"/>
    <property type="evidence" value="ECO:0007669"/>
    <property type="project" value="UniProtKB-SubCell"/>
</dbReference>
<feature type="transmembrane region" description="Helical" evidence="10">
    <location>
        <begin position="91"/>
        <end position="115"/>
    </location>
</feature>
<keyword evidence="7" id="KW-0406">Ion transport</keyword>
<evidence type="ECO:0000313" key="12">
    <source>
        <dbReference type="Proteomes" id="UP000318590"/>
    </source>
</evidence>
<reference evidence="11 12" key="1">
    <citation type="submission" date="2019-06" db="EMBL/GenBank/DDBJ databases">
        <title>Paenimaribius caenipelagi gen. nov., sp. nov., isolated from a tidal flat.</title>
        <authorList>
            <person name="Yoon J.-H."/>
        </authorList>
    </citation>
    <scope>NUCLEOTIDE SEQUENCE [LARGE SCALE GENOMIC DNA]</scope>
    <source>
        <strain evidence="11 12">JBTF-M29</strain>
    </source>
</reference>
<feature type="transmembrane region" description="Helical" evidence="10">
    <location>
        <begin position="234"/>
        <end position="261"/>
    </location>
</feature>
<dbReference type="AlphaFoldDB" id="A0A547Q730"/>
<comment type="caution">
    <text evidence="11">The sequence shown here is derived from an EMBL/GenBank/DDBJ whole genome shotgun (WGS) entry which is preliminary data.</text>
</comment>
<evidence type="ECO:0000256" key="3">
    <source>
        <dbReference type="ARBA" id="ARBA00022449"/>
    </source>
</evidence>
<keyword evidence="2" id="KW-0813">Transport</keyword>
<evidence type="ECO:0000256" key="10">
    <source>
        <dbReference type="SAM" id="Phobius"/>
    </source>
</evidence>
<keyword evidence="4" id="KW-1003">Cell membrane</keyword>
<evidence type="ECO:0000313" key="11">
    <source>
        <dbReference type="EMBL" id="TRD22163.1"/>
    </source>
</evidence>
<keyword evidence="3" id="KW-0050">Antiport</keyword>
<proteinExistence type="predicted"/>
<dbReference type="Proteomes" id="UP000318590">
    <property type="component" value="Unassembled WGS sequence"/>
</dbReference>
<dbReference type="GO" id="GO:0015297">
    <property type="term" value="F:antiporter activity"/>
    <property type="evidence" value="ECO:0007669"/>
    <property type="project" value="UniProtKB-KW"/>
</dbReference>
<evidence type="ECO:0000256" key="5">
    <source>
        <dbReference type="ARBA" id="ARBA00022692"/>
    </source>
</evidence>
<dbReference type="GO" id="GO:0006811">
    <property type="term" value="P:monoatomic ion transport"/>
    <property type="evidence" value="ECO:0007669"/>
    <property type="project" value="UniProtKB-KW"/>
</dbReference>
<feature type="transmembrane region" description="Helical" evidence="10">
    <location>
        <begin position="390"/>
        <end position="410"/>
    </location>
</feature>
<dbReference type="EMBL" id="VFSV01000007">
    <property type="protein sequence ID" value="TRD22163.1"/>
    <property type="molecule type" value="Genomic_DNA"/>
</dbReference>